<dbReference type="AlphaFoldDB" id="A0A6J1A1J3"/>
<keyword evidence="1" id="KW-1185">Reference proteome</keyword>
<organism evidence="1 2">
    <name type="scientific">Herrania umbratica</name>
    <dbReference type="NCBI Taxonomy" id="108875"/>
    <lineage>
        <taxon>Eukaryota</taxon>
        <taxon>Viridiplantae</taxon>
        <taxon>Streptophyta</taxon>
        <taxon>Embryophyta</taxon>
        <taxon>Tracheophyta</taxon>
        <taxon>Spermatophyta</taxon>
        <taxon>Magnoliopsida</taxon>
        <taxon>eudicotyledons</taxon>
        <taxon>Gunneridae</taxon>
        <taxon>Pentapetalae</taxon>
        <taxon>rosids</taxon>
        <taxon>malvids</taxon>
        <taxon>Malvales</taxon>
        <taxon>Malvaceae</taxon>
        <taxon>Byttnerioideae</taxon>
        <taxon>Herrania</taxon>
    </lineage>
</organism>
<dbReference type="InterPro" id="IPR055296">
    <property type="entry name" value="SRL2-like"/>
</dbReference>
<dbReference type="PANTHER" id="PTHR46087">
    <property type="entry name" value="PUTATIVE, EXPRESSED-RELATED"/>
    <property type="match status" value="1"/>
</dbReference>
<name>A0A6J1A1J3_9ROSI</name>
<dbReference type="InterPro" id="IPR049152">
    <property type="entry name" value="EFR3-like_ARM"/>
</dbReference>
<dbReference type="GeneID" id="110413958"/>
<dbReference type="InterPro" id="IPR016024">
    <property type="entry name" value="ARM-type_fold"/>
</dbReference>
<dbReference type="SUPFAM" id="SSF48371">
    <property type="entry name" value="ARM repeat"/>
    <property type="match status" value="1"/>
</dbReference>
<dbReference type="Proteomes" id="UP000504621">
    <property type="component" value="Unplaced"/>
</dbReference>
<evidence type="ECO:0000313" key="1">
    <source>
        <dbReference type="Proteomes" id="UP000504621"/>
    </source>
</evidence>
<dbReference type="Pfam" id="PF21052">
    <property type="entry name" value="EFR3_ARM"/>
    <property type="match status" value="1"/>
</dbReference>
<evidence type="ECO:0000313" key="2">
    <source>
        <dbReference type="RefSeq" id="XP_021280666.1"/>
    </source>
</evidence>
<proteinExistence type="predicted"/>
<protein>
    <submittedName>
        <fullName evidence="2">Uncharacterized protein LOC110413958 isoform X1</fullName>
    </submittedName>
</protein>
<dbReference type="PANTHER" id="PTHR46087:SF7">
    <property type="entry name" value="CYCLIN-LIKE PROTEIN"/>
    <property type="match status" value="1"/>
</dbReference>
<dbReference type="RefSeq" id="XP_021280666.1">
    <property type="nucleotide sequence ID" value="XM_021424991.1"/>
</dbReference>
<reference evidence="2" key="1">
    <citation type="submission" date="2025-08" db="UniProtKB">
        <authorList>
            <consortium name="RefSeq"/>
        </authorList>
    </citation>
    <scope>IDENTIFICATION</scope>
    <source>
        <tissue evidence="2">Leaf</tissue>
    </source>
</reference>
<accession>A0A6J1A1J3</accession>
<sequence>MGLISRRVMQPVCGSLCFFCPSLSTRSRHPVKRYKKLLADIFPRSPGEQPNERMISKLCEYASKNPLRIPKITSSLEQRFYRDLRSEQFHSVEVIVCVYRKLMISCKEQMPLFASSFLSIVQILLDQTRMDETRVLGCQALFVFVNNQRDGTYMFNLDGLIPKLCLLAQEMGEDRRVQRLRSAGLQTLSSVVWFMGEFSHVSAEFDNVVSVVLENYRGLETSDADKQDTQNGCVKDGFSSADAMASVSWRSIVSENGEVHVSVEEAENPKFWSRVCLHNMAKLAKEVTTVRRVLESLFRFFDNEELWSTQHGVALSVLQDMQLIIEKCGENTHFLLSILLKHLDHKNVLKKPSMQLHIVHVATSLARQTKVQPSVAIIGALTDMTRHLRKSIHSSLDDSNLGAEVIQYNQNFRAAVDECLVQLSHKVGDAGPVLDMMAVMLENMPNITLMARTLISAVYRTAQIMASIPNLSYQNKAFPEALFHSLLLAMVYADHETRVGAHCIFSVVLVPSSVCPCPPAATSFPNKATKLQKTLSRTVSVFSSSAALFKKLGREDKENAVDSKVGNINGISMQDRVNCAGAENAKIQNHSILNRLKSSYSRAYSVKYLNPSATIEDEKSMMNAVEVTALPLRLSSHQITLMLSSIWAQSISPLNTPENFEAIAHTYSLVLLFARTKNSCNESMIRSFQLAFTLRSISLGGGGPLQPSRRRSLFILATSMIIFSSKAYNIPPLFPCVKASLTTKIVDPFLELVDDCKLQITAKTELEHPGKVYGSKEDNEDALKSLSEIEIAENQSKESLATMIVKFLGNLSDQEESSKIRKQLLSDFIPDDGCPLGTYLFMETPAQKCEYGLINNQSPEKVEPPLFTVDDDVLPSKLESKTGPDAHLAPEPQNFLSVDDLLDALSETTNQVGRSSVSSPPDMPYSEMVGQCEALLVGKQQKMSTVMSAQQIQESSVSNYAKEVQPHSLVESNYVKRENPFIDQNMGAVSWNQYAGTTPMLCATEYHQQPYFQLPVSSPYDHFLKAAGC</sequence>
<dbReference type="OrthoDB" id="19232at2759"/>
<gene>
    <name evidence="2" type="primary">LOC110413958</name>
</gene>